<dbReference type="PANTHER" id="PTHR45825:SF11">
    <property type="entry name" value="ALPHA AMYLASE DOMAIN-CONTAINING PROTEIN"/>
    <property type="match status" value="1"/>
</dbReference>
<dbReference type="Proteomes" id="UP000178417">
    <property type="component" value="Unassembled WGS sequence"/>
</dbReference>
<evidence type="ECO:0000313" key="7">
    <source>
        <dbReference type="Proteomes" id="UP000178417"/>
    </source>
</evidence>
<dbReference type="Pfam" id="PF08323">
    <property type="entry name" value="Glyco_transf_5"/>
    <property type="match status" value="1"/>
</dbReference>
<protein>
    <recommendedName>
        <fullName evidence="2">starch synthase</fullName>
        <ecNumber evidence="2">2.4.1.21</ecNumber>
    </recommendedName>
</protein>
<evidence type="ECO:0000256" key="2">
    <source>
        <dbReference type="ARBA" id="ARBA00012588"/>
    </source>
</evidence>
<evidence type="ECO:0000256" key="3">
    <source>
        <dbReference type="ARBA" id="ARBA00022676"/>
    </source>
</evidence>
<dbReference type="Gene3D" id="3.40.50.2000">
    <property type="entry name" value="Glycogen Phosphorylase B"/>
    <property type="match status" value="2"/>
</dbReference>
<proteinExistence type="predicted"/>
<dbReference type="EC" id="2.4.1.21" evidence="2"/>
<comment type="caution">
    <text evidence="6">The sequence shown here is derived from an EMBL/GenBank/DDBJ whole genome shotgun (WGS) entry which is preliminary data.</text>
</comment>
<evidence type="ECO:0000256" key="1">
    <source>
        <dbReference type="ARBA" id="ARBA00001478"/>
    </source>
</evidence>
<dbReference type="PANTHER" id="PTHR45825">
    <property type="entry name" value="GRANULE-BOUND STARCH SYNTHASE 1, CHLOROPLASTIC/AMYLOPLASTIC"/>
    <property type="match status" value="1"/>
</dbReference>
<evidence type="ECO:0000256" key="4">
    <source>
        <dbReference type="ARBA" id="ARBA00022679"/>
    </source>
</evidence>
<accession>A0A1F4SLZ1</accession>
<evidence type="ECO:0000313" key="6">
    <source>
        <dbReference type="EMBL" id="OGC21387.1"/>
    </source>
</evidence>
<reference evidence="6 7" key="1">
    <citation type="journal article" date="2016" name="Nat. Commun.">
        <title>Thousands of microbial genomes shed light on interconnected biogeochemical processes in an aquifer system.</title>
        <authorList>
            <person name="Anantharaman K."/>
            <person name="Brown C.T."/>
            <person name="Hug L.A."/>
            <person name="Sharon I."/>
            <person name="Castelle C.J."/>
            <person name="Probst A.J."/>
            <person name="Thomas B.C."/>
            <person name="Singh A."/>
            <person name="Wilkins M.J."/>
            <person name="Karaoz U."/>
            <person name="Brodie E.L."/>
            <person name="Williams K.H."/>
            <person name="Hubbard S.S."/>
            <person name="Banfield J.F."/>
        </authorList>
    </citation>
    <scope>NUCLEOTIDE SEQUENCE [LARGE SCALE GENOMIC DNA]</scope>
</reference>
<keyword evidence="4" id="KW-0808">Transferase</keyword>
<feature type="domain" description="Starch synthase catalytic" evidence="5">
    <location>
        <begin position="27"/>
        <end position="275"/>
    </location>
</feature>
<gene>
    <name evidence="6" type="ORF">A2310_01300</name>
</gene>
<sequence length="542" mass="59784">MGVAQMVAGNLPGRCVSWFEGKRQGLRVIHLSPEAKRSQGPSGLGLAVEALVSGLNGIKNFPAVVVRPSFGEKILSNDGELLGEIDVINPIDDEEMSFSLAFDLSSDGVPYLNIQKSDDPYFFRGVSTGGGVKALSTYNRDSFSDQGKELSQPALVLNLVFARIAELFSTCTDKKNDLIVHGHDHLTALAILLAHKSGLRTMYTVHNNRFRSLESKDQISKMGISIEGLNPLSYREILGSRTRDKTFLDLFQIIARDANYVTTVSPSYARMLSKEPHENCFYALSSQDRFSGIQNGLPQRFLNLSSNRHAQDEPSSTIRALLSHRFDPTKGYSFLTDKMVLNRLDFLTTAFTGTGIKGPGLVFDIIASDGDPEIKRELVTSQKLVNESYPNTFKMQDYSEGALIEALTKSDLALHLSRQEPCGLFAMLAQAAGCIPLVTPEGGLEDVVGKKTDIFSSSFVISRKYGFAFPYYALSIGNIWKAIISTAGFIRQNSLQIQAMRQRMVEHAREFYKPERVAAEYAALYEQISLASKTGPSLQTNL</sequence>
<organism evidence="6 7">
    <name type="scientific">candidate division WOR-1 bacterium RIFOXYB2_FULL_37_13</name>
    <dbReference type="NCBI Taxonomy" id="1802579"/>
    <lineage>
        <taxon>Bacteria</taxon>
        <taxon>Bacillati</taxon>
        <taxon>Saganbacteria</taxon>
    </lineage>
</organism>
<dbReference type="AlphaFoldDB" id="A0A1F4SLZ1"/>
<dbReference type="InterPro" id="IPR013534">
    <property type="entry name" value="Starch_synth_cat_dom"/>
</dbReference>
<keyword evidence="3" id="KW-0328">Glycosyltransferase</keyword>
<dbReference type="GO" id="GO:0009011">
    <property type="term" value="F:alpha-1,4-glucan glucosyltransferase (ADP-glucose donor) activity"/>
    <property type="evidence" value="ECO:0007669"/>
    <property type="project" value="UniProtKB-EC"/>
</dbReference>
<dbReference type="STRING" id="1802579.A2310_01300"/>
<name>A0A1F4SLZ1_UNCSA</name>
<evidence type="ECO:0000259" key="5">
    <source>
        <dbReference type="Pfam" id="PF08323"/>
    </source>
</evidence>
<comment type="catalytic activity">
    <reaction evidence="1">
        <text>[(1-&gt;4)-alpha-D-glucosyl](n) + ADP-alpha-D-glucose = [(1-&gt;4)-alpha-D-glucosyl](n+1) + ADP + H(+)</text>
        <dbReference type="Rhea" id="RHEA:18189"/>
        <dbReference type="Rhea" id="RHEA-COMP:9584"/>
        <dbReference type="Rhea" id="RHEA-COMP:9587"/>
        <dbReference type="ChEBI" id="CHEBI:15378"/>
        <dbReference type="ChEBI" id="CHEBI:15444"/>
        <dbReference type="ChEBI" id="CHEBI:57498"/>
        <dbReference type="ChEBI" id="CHEBI:456216"/>
        <dbReference type="EC" id="2.4.1.21"/>
    </reaction>
</comment>
<dbReference type="SUPFAM" id="SSF53756">
    <property type="entry name" value="UDP-Glycosyltransferase/glycogen phosphorylase"/>
    <property type="match status" value="1"/>
</dbReference>
<dbReference type="EMBL" id="MEUB01000044">
    <property type="protein sequence ID" value="OGC21387.1"/>
    <property type="molecule type" value="Genomic_DNA"/>
</dbReference>